<evidence type="ECO:0000313" key="6">
    <source>
        <dbReference type="EMBL" id="AGO61875.1"/>
    </source>
</evidence>
<dbReference type="InterPro" id="IPR003593">
    <property type="entry name" value="AAA+_ATPase"/>
</dbReference>
<dbReference type="SMART" id="SM00382">
    <property type="entry name" value="AAA"/>
    <property type="match status" value="1"/>
</dbReference>
<dbReference type="Proteomes" id="UP000014660">
    <property type="component" value="Chromosome"/>
</dbReference>
<keyword evidence="4" id="KW-1278">Translocase</keyword>
<organism evidence="6 7">
    <name type="scientific">Ferroplasma acidarmanus Fer1</name>
    <dbReference type="NCBI Taxonomy" id="333146"/>
    <lineage>
        <taxon>Archaea</taxon>
        <taxon>Methanobacteriati</taxon>
        <taxon>Thermoplasmatota</taxon>
        <taxon>Thermoplasmata</taxon>
        <taxon>Thermoplasmatales</taxon>
        <taxon>Ferroplasmaceae</taxon>
        <taxon>Ferroplasma</taxon>
    </lineage>
</organism>
<evidence type="ECO:0000256" key="1">
    <source>
        <dbReference type="ARBA" id="ARBA00022448"/>
    </source>
</evidence>
<dbReference type="EMBL" id="CP004145">
    <property type="protein sequence ID" value="AGO61875.1"/>
    <property type="molecule type" value="Genomic_DNA"/>
</dbReference>
<name>S0AU36_FERAC</name>
<accession>S0AU36</accession>
<evidence type="ECO:0000256" key="2">
    <source>
        <dbReference type="ARBA" id="ARBA00022741"/>
    </source>
</evidence>
<dbReference type="AlphaFoldDB" id="S0AU36"/>
<gene>
    <name evidence="6" type="ORF">FACI_IFERC00001G1899</name>
</gene>
<dbReference type="KEGG" id="fac:FACI_IFERC01G1899"/>
<dbReference type="InterPro" id="IPR017871">
    <property type="entry name" value="ABC_transporter-like_CS"/>
</dbReference>
<keyword evidence="2" id="KW-0547">Nucleotide-binding</keyword>
<dbReference type="PANTHER" id="PTHR42794:SF1">
    <property type="entry name" value="HEMIN IMPORT ATP-BINDING PROTEIN HMUV"/>
    <property type="match status" value="1"/>
</dbReference>
<dbReference type="InterPro" id="IPR003439">
    <property type="entry name" value="ABC_transporter-like_ATP-bd"/>
</dbReference>
<keyword evidence="7" id="KW-1185">Reference proteome</keyword>
<dbReference type="CDD" id="cd03214">
    <property type="entry name" value="ABC_Iron-Siderophores_B12_Hemin"/>
    <property type="match status" value="1"/>
</dbReference>
<dbReference type="PROSITE" id="PS50893">
    <property type="entry name" value="ABC_TRANSPORTER_2"/>
    <property type="match status" value="1"/>
</dbReference>
<evidence type="ECO:0000313" key="7">
    <source>
        <dbReference type="Proteomes" id="UP000014660"/>
    </source>
</evidence>
<feature type="domain" description="ABC transporter" evidence="5">
    <location>
        <begin position="2"/>
        <end position="228"/>
    </location>
</feature>
<evidence type="ECO:0000259" key="5">
    <source>
        <dbReference type="PROSITE" id="PS50893"/>
    </source>
</evidence>
<dbReference type="GO" id="GO:0016887">
    <property type="term" value="F:ATP hydrolysis activity"/>
    <property type="evidence" value="ECO:0007669"/>
    <property type="project" value="InterPro"/>
</dbReference>
<keyword evidence="3" id="KW-0067">ATP-binding</keyword>
<sequence length="247" mass="27466">MLELVDVEFKRGNFTVGPLSFSLGRGEILSICGKNGSGKTSTLVAANNYIKLEKGEVNVDGNNIKNMKINQIATKIAYVQQEIPEPMGLTVRDIMEIAGYTRENKEEDIQKALDLCEMGDSIDRDFATLSGGEKRMVSIASGIYQNSDYILMDEPTSFLDIDKIHLLENIIKSLKKMGKGILLVLHDINIAINMSDTAILMAKGKMVSYGPPDSSITVETLEKTYNTRFGKYDSPEGVRFYPLEYDK</sequence>
<dbReference type="RefSeq" id="WP_009887989.1">
    <property type="nucleotide sequence ID" value="NC_021592.1"/>
</dbReference>
<dbReference type="PANTHER" id="PTHR42794">
    <property type="entry name" value="HEMIN IMPORT ATP-BINDING PROTEIN HMUV"/>
    <property type="match status" value="1"/>
</dbReference>
<dbReference type="SUPFAM" id="SSF52540">
    <property type="entry name" value="P-loop containing nucleoside triphosphate hydrolases"/>
    <property type="match status" value="1"/>
</dbReference>
<reference evidence="6 7" key="1">
    <citation type="journal article" date="2007" name="Proc. Natl. Acad. Sci. U.S.A.">
        <title>Genome dynamics in a natural archaeal population.</title>
        <authorList>
            <person name="Allen E.E."/>
            <person name="Tyson G.W."/>
            <person name="Whitaker R.J."/>
            <person name="Detter J.C."/>
            <person name="Richardson P.M."/>
            <person name="Banfield J.F."/>
        </authorList>
    </citation>
    <scope>NUCLEOTIDE SEQUENCE [LARGE SCALE GENOMIC DNA]</scope>
    <source>
        <strain evidence="7">fer1</strain>
    </source>
</reference>
<dbReference type="PROSITE" id="PS00211">
    <property type="entry name" value="ABC_TRANSPORTER_1"/>
    <property type="match status" value="1"/>
</dbReference>
<protein>
    <submittedName>
        <fullName evidence="6">ABC-type Fe3+-siderophores transporter, ATPase component</fullName>
    </submittedName>
</protein>
<dbReference type="InterPro" id="IPR027417">
    <property type="entry name" value="P-loop_NTPase"/>
</dbReference>
<evidence type="ECO:0000256" key="4">
    <source>
        <dbReference type="ARBA" id="ARBA00022967"/>
    </source>
</evidence>
<evidence type="ECO:0000256" key="3">
    <source>
        <dbReference type="ARBA" id="ARBA00022840"/>
    </source>
</evidence>
<dbReference type="Pfam" id="PF00005">
    <property type="entry name" value="ABC_tran"/>
    <property type="match status" value="1"/>
</dbReference>
<dbReference type="GeneID" id="16026089"/>
<proteinExistence type="predicted"/>
<dbReference type="Gene3D" id="3.40.50.300">
    <property type="entry name" value="P-loop containing nucleotide triphosphate hydrolases"/>
    <property type="match status" value="1"/>
</dbReference>
<dbReference type="GO" id="GO:0005524">
    <property type="term" value="F:ATP binding"/>
    <property type="evidence" value="ECO:0007669"/>
    <property type="project" value="UniProtKB-KW"/>
</dbReference>
<dbReference type="HOGENOM" id="CLU_000604_1_11_2"/>
<keyword evidence="1" id="KW-0813">Transport</keyword>